<dbReference type="GO" id="GO:0006233">
    <property type="term" value="P:dTDP biosynthetic process"/>
    <property type="evidence" value="ECO:0007669"/>
    <property type="project" value="InterPro"/>
</dbReference>
<dbReference type="OrthoDB" id="9774907at2"/>
<evidence type="ECO:0000256" key="1">
    <source>
        <dbReference type="ARBA" id="ARBA00009776"/>
    </source>
</evidence>
<dbReference type="EMBL" id="FQWY01000003">
    <property type="protein sequence ID" value="SHG41662.1"/>
    <property type="molecule type" value="Genomic_DNA"/>
</dbReference>
<dbReference type="GO" id="GO:0004798">
    <property type="term" value="F:dTMP kinase activity"/>
    <property type="evidence" value="ECO:0007669"/>
    <property type="project" value="UniProtKB-UniRule"/>
</dbReference>
<dbReference type="AlphaFoldDB" id="A0A1M5JM50"/>
<accession>A0A1M5JM50</accession>
<evidence type="ECO:0000256" key="5">
    <source>
        <dbReference type="ARBA" id="ARBA00022727"/>
    </source>
</evidence>
<sequence length="213" mass="23606">MMGVFISIEGIDGSGKSSIKEGILSFLQDYNPVGVREPGGTFISEKIRELLLDFKNSSITPRTEAFLYASSRSQLVDEVIRPALEAGKIVVADRYIDSTLAYQGYGRGLDLEFLEMLNQLCTGGLKPDLTILLDIDPEIGIKRRRGKKEDRLEGEGLPFQEKVRAGYLELARREPERIKVIDAGRSLEEVLNDALAAVSLFLQGSGLNEDRAR</sequence>
<dbReference type="Proteomes" id="UP000242329">
    <property type="component" value="Unassembled WGS sequence"/>
</dbReference>
<dbReference type="PANTHER" id="PTHR10344">
    <property type="entry name" value="THYMIDYLATE KINASE"/>
    <property type="match status" value="1"/>
</dbReference>
<comment type="function">
    <text evidence="10 11">Phosphorylation of dTMP to form dTDP in both de novo and salvage pathways of dTTP synthesis.</text>
</comment>
<dbReference type="Gene3D" id="3.40.50.300">
    <property type="entry name" value="P-loop containing nucleotide triphosphate hydrolases"/>
    <property type="match status" value="1"/>
</dbReference>
<dbReference type="STRING" id="1123382.SAMN02745221_00141"/>
<keyword evidence="6 11" id="KW-0547">Nucleotide-binding</keyword>
<feature type="domain" description="Thymidylate kinase-like" evidence="12">
    <location>
        <begin position="8"/>
        <end position="193"/>
    </location>
</feature>
<keyword evidence="4 11" id="KW-0808">Transferase</keyword>
<dbReference type="GO" id="GO:0006227">
    <property type="term" value="P:dUDP biosynthetic process"/>
    <property type="evidence" value="ECO:0007669"/>
    <property type="project" value="TreeGrafter"/>
</dbReference>
<dbReference type="InterPro" id="IPR027417">
    <property type="entry name" value="P-loop_NTPase"/>
</dbReference>
<comment type="catalytic activity">
    <reaction evidence="9 11">
        <text>dTMP + ATP = dTDP + ADP</text>
        <dbReference type="Rhea" id="RHEA:13517"/>
        <dbReference type="ChEBI" id="CHEBI:30616"/>
        <dbReference type="ChEBI" id="CHEBI:58369"/>
        <dbReference type="ChEBI" id="CHEBI:63528"/>
        <dbReference type="ChEBI" id="CHEBI:456216"/>
        <dbReference type="EC" id="2.7.4.9"/>
    </reaction>
</comment>
<evidence type="ECO:0000256" key="11">
    <source>
        <dbReference type="HAMAP-Rule" id="MF_00165"/>
    </source>
</evidence>
<proteinExistence type="inferred from homology"/>
<name>A0A1M5JM50_9FIRM</name>
<gene>
    <name evidence="11" type="primary">tmk</name>
    <name evidence="13" type="ORF">SAMN02745221_00141</name>
</gene>
<evidence type="ECO:0000256" key="9">
    <source>
        <dbReference type="ARBA" id="ARBA00048743"/>
    </source>
</evidence>
<dbReference type="InterPro" id="IPR018094">
    <property type="entry name" value="Thymidylate_kinase"/>
</dbReference>
<dbReference type="GO" id="GO:0005524">
    <property type="term" value="F:ATP binding"/>
    <property type="evidence" value="ECO:0007669"/>
    <property type="project" value="UniProtKB-UniRule"/>
</dbReference>
<dbReference type="FunFam" id="3.40.50.300:FF:000225">
    <property type="entry name" value="Thymidylate kinase"/>
    <property type="match status" value="1"/>
</dbReference>
<comment type="similarity">
    <text evidence="1 11">Belongs to the thymidylate kinase family.</text>
</comment>
<evidence type="ECO:0000256" key="10">
    <source>
        <dbReference type="ARBA" id="ARBA00057735"/>
    </source>
</evidence>
<evidence type="ECO:0000256" key="3">
    <source>
        <dbReference type="ARBA" id="ARBA00017144"/>
    </source>
</evidence>
<evidence type="ECO:0000256" key="2">
    <source>
        <dbReference type="ARBA" id="ARBA00012980"/>
    </source>
</evidence>
<evidence type="ECO:0000256" key="4">
    <source>
        <dbReference type="ARBA" id="ARBA00022679"/>
    </source>
</evidence>
<dbReference type="SUPFAM" id="SSF52540">
    <property type="entry name" value="P-loop containing nucleoside triphosphate hydrolases"/>
    <property type="match status" value="1"/>
</dbReference>
<evidence type="ECO:0000259" key="12">
    <source>
        <dbReference type="Pfam" id="PF02223"/>
    </source>
</evidence>
<dbReference type="GO" id="GO:0005829">
    <property type="term" value="C:cytosol"/>
    <property type="evidence" value="ECO:0007669"/>
    <property type="project" value="TreeGrafter"/>
</dbReference>
<dbReference type="CDD" id="cd01672">
    <property type="entry name" value="TMPK"/>
    <property type="match status" value="1"/>
</dbReference>
<reference evidence="14" key="1">
    <citation type="submission" date="2016-11" db="EMBL/GenBank/DDBJ databases">
        <authorList>
            <person name="Varghese N."/>
            <person name="Submissions S."/>
        </authorList>
    </citation>
    <scope>NUCLEOTIDE SEQUENCE [LARGE SCALE GENOMIC DNA]</scope>
    <source>
        <strain evidence="14">DSM 11003</strain>
    </source>
</reference>
<dbReference type="NCBIfam" id="TIGR00041">
    <property type="entry name" value="DTMP_kinase"/>
    <property type="match status" value="1"/>
</dbReference>
<protein>
    <recommendedName>
        <fullName evidence="3 11">Thymidylate kinase</fullName>
        <ecNumber evidence="2 11">2.7.4.9</ecNumber>
    </recommendedName>
    <alternativeName>
        <fullName evidence="11">dTMP kinase</fullName>
    </alternativeName>
</protein>
<organism evidence="13 14">
    <name type="scientific">Thermosyntropha lipolytica DSM 11003</name>
    <dbReference type="NCBI Taxonomy" id="1123382"/>
    <lineage>
        <taxon>Bacteria</taxon>
        <taxon>Bacillati</taxon>
        <taxon>Bacillota</taxon>
        <taxon>Clostridia</taxon>
        <taxon>Eubacteriales</taxon>
        <taxon>Syntrophomonadaceae</taxon>
        <taxon>Thermosyntropha</taxon>
    </lineage>
</organism>
<evidence type="ECO:0000256" key="8">
    <source>
        <dbReference type="ARBA" id="ARBA00022840"/>
    </source>
</evidence>
<keyword evidence="7 11" id="KW-0418">Kinase</keyword>
<evidence type="ECO:0000313" key="13">
    <source>
        <dbReference type="EMBL" id="SHG41662.1"/>
    </source>
</evidence>
<dbReference type="GO" id="GO:0006235">
    <property type="term" value="P:dTTP biosynthetic process"/>
    <property type="evidence" value="ECO:0007669"/>
    <property type="project" value="UniProtKB-UniRule"/>
</dbReference>
<evidence type="ECO:0000313" key="14">
    <source>
        <dbReference type="Proteomes" id="UP000242329"/>
    </source>
</evidence>
<evidence type="ECO:0000256" key="6">
    <source>
        <dbReference type="ARBA" id="ARBA00022741"/>
    </source>
</evidence>
<feature type="binding site" evidence="11">
    <location>
        <begin position="10"/>
        <end position="17"/>
    </location>
    <ligand>
        <name>ATP</name>
        <dbReference type="ChEBI" id="CHEBI:30616"/>
    </ligand>
</feature>
<keyword evidence="14" id="KW-1185">Reference proteome</keyword>
<dbReference type="Pfam" id="PF02223">
    <property type="entry name" value="Thymidylate_kin"/>
    <property type="match status" value="1"/>
</dbReference>
<dbReference type="InterPro" id="IPR039430">
    <property type="entry name" value="Thymidylate_kin-like_dom"/>
</dbReference>
<dbReference type="HAMAP" id="MF_00165">
    <property type="entry name" value="Thymidylate_kinase"/>
    <property type="match status" value="1"/>
</dbReference>
<keyword evidence="8 11" id="KW-0067">ATP-binding</keyword>
<keyword evidence="5 11" id="KW-0545">Nucleotide biosynthesis</keyword>
<dbReference type="EC" id="2.7.4.9" evidence="2 11"/>
<evidence type="ECO:0000256" key="7">
    <source>
        <dbReference type="ARBA" id="ARBA00022777"/>
    </source>
</evidence>
<dbReference type="PANTHER" id="PTHR10344:SF4">
    <property type="entry name" value="UMP-CMP KINASE 2, MITOCHONDRIAL"/>
    <property type="match status" value="1"/>
</dbReference>